<feature type="compositionally biased region" description="Basic and acidic residues" evidence="1">
    <location>
        <begin position="312"/>
        <end position="326"/>
    </location>
</feature>
<dbReference type="RefSeq" id="WP_168909163.1">
    <property type="nucleotide sequence ID" value="NZ_CP051428.1"/>
</dbReference>
<dbReference type="Proteomes" id="UP000502136">
    <property type="component" value="Chromosome"/>
</dbReference>
<gene>
    <name evidence="2" type="primary">cas8c</name>
    <name evidence="2" type="ORF">HGI30_20245</name>
</gene>
<feature type="region of interest" description="Disordered" evidence="1">
    <location>
        <begin position="304"/>
        <end position="326"/>
    </location>
</feature>
<dbReference type="InterPro" id="IPR010144">
    <property type="entry name" value="CRISPR-assoc_prot_Csd1-typ"/>
</dbReference>
<dbReference type="Pfam" id="PF09709">
    <property type="entry name" value="Cas_Csd1"/>
    <property type="match status" value="1"/>
</dbReference>
<accession>A0A6H2H2I2</accession>
<dbReference type="KEGG" id="palr:HGI30_20245"/>
<dbReference type="CDD" id="cd09757">
    <property type="entry name" value="Cas8c_I-C"/>
    <property type="match status" value="1"/>
</dbReference>
<dbReference type="NCBIfam" id="TIGR01863">
    <property type="entry name" value="cas_Csd1"/>
    <property type="match status" value="1"/>
</dbReference>
<dbReference type="EMBL" id="CP051428">
    <property type="protein sequence ID" value="QJC53626.1"/>
    <property type="molecule type" value="Genomic_DNA"/>
</dbReference>
<evidence type="ECO:0000313" key="2">
    <source>
        <dbReference type="EMBL" id="QJC53626.1"/>
    </source>
</evidence>
<proteinExistence type="predicted"/>
<name>A0A6H2H2I2_9BACL</name>
<organism evidence="2 3">
    <name type="scientific">Paenibacillus albicereus</name>
    <dbReference type="NCBI Taxonomy" id="2726185"/>
    <lineage>
        <taxon>Bacteria</taxon>
        <taxon>Bacillati</taxon>
        <taxon>Bacillota</taxon>
        <taxon>Bacilli</taxon>
        <taxon>Bacillales</taxon>
        <taxon>Paenibacillaceae</taxon>
        <taxon>Paenibacillus</taxon>
    </lineage>
</organism>
<protein>
    <submittedName>
        <fullName evidence="2">Type I-C CRISPR-associated protein Cas8c/Csd1</fullName>
    </submittedName>
</protein>
<evidence type="ECO:0000256" key="1">
    <source>
        <dbReference type="SAM" id="MobiDB-lite"/>
    </source>
</evidence>
<reference evidence="2 3" key="1">
    <citation type="submission" date="2020-04" db="EMBL/GenBank/DDBJ databases">
        <title>Novel Paenibacillus strain UniB2 isolated from commercial digestive syrup.</title>
        <authorList>
            <person name="Thorat V."/>
            <person name="Kirdat K."/>
            <person name="Tiwarekar B."/>
            <person name="Yadav A."/>
        </authorList>
    </citation>
    <scope>NUCLEOTIDE SEQUENCE [LARGE SCALE GENOMIC DNA]</scope>
    <source>
        <strain evidence="2 3">UniB2</strain>
    </source>
</reference>
<keyword evidence="3" id="KW-1185">Reference proteome</keyword>
<dbReference type="AlphaFoldDB" id="A0A6H2H2I2"/>
<evidence type="ECO:0000313" key="3">
    <source>
        <dbReference type="Proteomes" id="UP000502136"/>
    </source>
</evidence>
<sequence length="625" mass="70087">MILQALYAYYFKLLEQDGEDLPKDGYSAAAVSFEIHLDADGQVLDITSDTNTKGKTLKHSYNVPEQGKRTVNIHPYFLCDKGEYLFGAALKMRPGCREAMQTLWREVLSYADAGNAERSPELAALLRFVEWTEEELSAQIHARIPEETRAELTGGGLSVLKYAPTGRFLHDDPTVQAAWERYSRRNKSDAGDDSLLQICLVSGKQVSVNELARLHPNIKNVIGAQSSGAAIVSFNKESFLSYGKEQSYNAPTSKKAADAYGYVLNKLLSDPKHHVRMNDMTVVFWADSKLDHAQMLLARMFQEEANNEEDSDGHPPDPESIRKRVDSAVSRVRSGQEFHDTFSDLDPETTYYVLGVSPNAARLSVRFFYRGTLGEIGEKVWQHYKDLSIVGLERTPTMRRLLRELAVGHDFKNIPPNMEGQLFRTIMQGLPYSKAIFAQLMNRVRADVDEPRKGLYKIGTIRAAMIKAYLLRAYRNNGLNTKEEDLTVAENVHSTNIAYNLGRLFACLEKTQTDALGKGINSTIRDRFWGAASASPATVFPRLMNLAQHHISKDEQRGISNNKKIREVVDLLPERFPSRLTLEEQGMFAIGYYHKQTSLYSIAKGTDKLGENGGAPGDEALETAE</sequence>